<keyword evidence="3" id="KW-1185">Reference proteome</keyword>
<comment type="caution">
    <text evidence="2">The sequence shown here is derived from an EMBL/GenBank/DDBJ whole genome shotgun (WGS) entry which is preliminary data.</text>
</comment>
<keyword evidence="1" id="KW-0812">Transmembrane</keyword>
<keyword evidence="1" id="KW-0472">Membrane</keyword>
<proteinExistence type="predicted"/>
<feature type="transmembrane region" description="Helical" evidence="1">
    <location>
        <begin position="126"/>
        <end position="149"/>
    </location>
</feature>
<dbReference type="InterPro" id="IPR009495">
    <property type="entry name" value="NrsF"/>
</dbReference>
<feature type="transmembrane region" description="Helical" evidence="1">
    <location>
        <begin position="161"/>
        <end position="179"/>
    </location>
</feature>
<feature type="transmembrane region" description="Helical" evidence="1">
    <location>
        <begin position="27"/>
        <end position="49"/>
    </location>
</feature>
<keyword evidence="1" id="KW-1133">Transmembrane helix</keyword>
<gene>
    <name evidence="2" type="ORF">GEU84_015455</name>
</gene>
<accession>A0A8X8KQ42</accession>
<reference evidence="2" key="1">
    <citation type="submission" date="2020-05" db="EMBL/GenBank/DDBJ databases">
        <title>Fertoebacter nigrum gen. nov., sp. nov., a new member of the family Rhodobacteraceae.</title>
        <authorList>
            <person name="Szuroczki S."/>
            <person name="Abbaszade G."/>
            <person name="Buni D."/>
            <person name="Schumann P."/>
            <person name="Toth E."/>
        </authorList>
    </citation>
    <scope>NUCLEOTIDE SEQUENCE</scope>
    <source>
        <strain evidence="2">RG-N-1a</strain>
    </source>
</reference>
<feature type="transmembrane region" description="Helical" evidence="1">
    <location>
        <begin position="94"/>
        <end position="114"/>
    </location>
</feature>
<evidence type="ECO:0000313" key="3">
    <source>
        <dbReference type="Proteomes" id="UP000484076"/>
    </source>
</evidence>
<feature type="transmembrane region" description="Helical" evidence="1">
    <location>
        <begin position="61"/>
        <end position="82"/>
    </location>
</feature>
<dbReference type="Proteomes" id="UP000484076">
    <property type="component" value="Unassembled WGS sequence"/>
</dbReference>
<dbReference type="Pfam" id="PF06532">
    <property type="entry name" value="NrsF"/>
    <property type="match status" value="1"/>
</dbReference>
<dbReference type="EMBL" id="WHUT02000009">
    <property type="protein sequence ID" value="NUB45795.1"/>
    <property type="molecule type" value="Genomic_DNA"/>
</dbReference>
<sequence length="213" mass="21547">MTTEALIATLAADAPTGPGLRLRLWRWLLPGLPVAGLAMIGALALSLGLRDGLWAVLASPVLGKALLPLAIAAAALLAALRLSRPLAPAPGSTLPALLALLVVALLAVTLAQTPPSGWLAAATGPSIPVCLLTIPLLALLPMAVLLAALRQGASLDPARTGRMAGLAAGGLAAAVYALHCPEDSPLFFVIWYGLGVVIAGEIGRRAGARALRW</sequence>
<protein>
    <submittedName>
        <fullName evidence="2">DUF1109 family protein</fullName>
    </submittedName>
</protein>
<dbReference type="AlphaFoldDB" id="A0A8X8KQ42"/>
<evidence type="ECO:0000256" key="1">
    <source>
        <dbReference type="SAM" id="Phobius"/>
    </source>
</evidence>
<organism evidence="2 3">
    <name type="scientific">Fertoeibacter niger</name>
    <dbReference type="NCBI Taxonomy" id="2656921"/>
    <lineage>
        <taxon>Bacteria</taxon>
        <taxon>Pseudomonadati</taxon>
        <taxon>Pseudomonadota</taxon>
        <taxon>Alphaproteobacteria</taxon>
        <taxon>Rhodobacterales</taxon>
        <taxon>Paracoccaceae</taxon>
        <taxon>Fertoeibacter</taxon>
    </lineage>
</organism>
<evidence type="ECO:0000313" key="2">
    <source>
        <dbReference type="EMBL" id="NUB45795.1"/>
    </source>
</evidence>
<feature type="transmembrane region" description="Helical" evidence="1">
    <location>
        <begin position="185"/>
        <end position="203"/>
    </location>
</feature>
<dbReference type="RefSeq" id="WP_152827515.1">
    <property type="nucleotide sequence ID" value="NZ_WHUT02000009.1"/>
</dbReference>
<name>A0A8X8KQ42_9RHOB</name>